<gene>
    <name evidence="2" type="ORF">SLEP1_g15112</name>
</gene>
<dbReference type="EMBL" id="BPVZ01000019">
    <property type="protein sequence ID" value="GKV02715.1"/>
    <property type="molecule type" value="Genomic_DNA"/>
</dbReference>
<organism evidence="2 3">
    <name type="scientific">Rubroshorea leprosula</name>
    <dbReference type="NCBI Taxonomy" id="152421"/>
    <lineage>
        <taxon>Eukaryota</taxon>
        <taxon>Viridiplantae</taxon>
        <taxon>Streptophyta</taxon>
        <taxon>Embryophyta</taxon>
        <taxon>Tracheophyta</taxon>
        <taxon>Spermatophyta</taxon>
        <taxon>Magnoliopsida</taxon>
        <taxon>eudicotyledons</taxon>
        <taxon>Gunneridae</taxon>
        <taxon>Pentapetalae</taxon>
        <taxon>rosids</taxon>
        <taxon>malvids</taxon>
        <taxon>Malvales</taxon>
        <taxon>Dipterocarpaceae</taxon>
        <taxon>Rubroshorea</taxon>
    </lineage>
</organism>
<comment type="caution">
    <text evidence="2">The sequence shown here is derived from an EMBL/GenBank/DDBJ whole genome shotgun (WGS) entry which is preliminary data.</text>
</comment>
<feature type="region of interest" description="Disordered" evidence="1">
    <location>
        <begin position="1"/>
        <end position="33"/>
    </location>
</feature>
<proteinExistence type="predicted"/>
<reference evidence="2 3" key="1">
    <citation type="journal article" date="2021" name="Commun. Biol.">
        <title>The genome of Shorea leprosula (Dipterocarpaceae) highlights the ecological relevance of drought in aseasonal tropical rainforests.</title>
        <authorList>
            <person name="Ng K.K.S."/>
            <person name="Kobayashi M.J."/>
            <person name="Fawcett J.A."/>
            <person name="Hatakeyama M."/>
            <person name="Paape T."/>
            <person name="Ng C.H."/>
            <person name="Ang C.C."/>
            <person name="Tnah L.H."/>
            <person name="Lee C.T."/>
            <person name="Nishiyama T."/>
            <person name="Sese J."/>
            <person name="O'Brien M.J."/>
            <person name="Copetti D."/>
            <person name="Mohd Noor M.I."/>
            <person name="Ong R.C."/>
            <person name="Putra M."/>
            <person name="Sireger I.Z."/>
            <person name="Indrioko S."/>
            <person name="Kosugi Y."/>
            <person name="Izuno A."/>
            <person name="Isagi Y."/>
            <person name="Lee S.L."/>
            <person name="Shimizu K.K."/>
        </authorList>
    </citation>
    <scope>NUCLEOTIDE SEQUENCE [LARGE SCALE GENOMIC DNA]</scope>
    <source>
        <strain evidence="2">214</strain>
    </source>
</reference>
<accession>A0AAV5IV84</accession>
<evidence type="ECO:0000313" key="2">
    <source>
        <dbReference type="EMBL" id="GKV02715.1"/>
    </source>
</evidence>
<feature type="region of interest" description="Disordered" evidence="1">
    <location>
        <begin position="272"/>
        <end position="296"/>
    </location>
</feature>
<name>A0AAV5IV84_9ROSI</name>
<dbReference type="Proteomes" id="UP001054252">
    <property type="component" value="Unassembled WGS sequence"/>
</dbReference>
<feature type="compositionally biased region" description="Basic and acidic residues" evidence="1">
    <location>
        <begin position="1"/>
        <end position="30"/>
    </location>
</feature>
<protein>
    <submittedName>
        <fullName evidence="2">Uncharacterized protein</fullName>
    </submittedName>
</protein>
<evidence type="ECO:0000313" key="3">
    <source>
        <dbReference type="Proteomes" id="UP001054252"/>
    </source>
</evidence>
<evidence type="ECO:0000256" key="1">
    <source>
        <dbReference type="SAM" id="MobiDB-lite"/>
    </source>
</evidence>
<dbReference type="AlphaFoldDB" id="A0AAV5IV84"/>
<keyword evidence="3" id="KW-1185">Reference proteome</keyword>
<sequence length="296" mass="33185">MLRIWKDEHGQSKGIGEEQGHEVGDVEARGNRRSMAKPFKSEAHKFGVSLASKQIKVKASMPHKAKMPKENEEKAGVGTDELPCIINKLSIVVDINKKPSYGWTDSILILGNDEVSSKANEAKNVETLMKNMDDALVMNMDEALAKNMDEPLAQRGVCSKRNKKEQRQVQLLHGNPSFYVRKKGLPYLAAALKESIPNKDEIDVDEPAMNDMCNKAKKVMIENAFINLCVAVRYMEVTPFAEMDEEFFHLHKDAIDDAKNINFEVGATWVGKGKPWKGSPPRKIQHGHHSNQVPNL</sequence>